<dbReference type="RefSeq" id="WP_082726348.1">
    <property type="nucleotide sequence ID" value="NZ_AP014924.1"/>
</dbReference>
<feature type="domain" description="AAA+ ATPase" evidence="4">
    <location>
        <begin position="101"/>
        <end position="233"/>
    </location>
</feature>
<dbReference type="PATRIC" id="fig|1555112.3.peg.2941"/>
<dbReference type="Proteomes" id="UP000065807">
    <property type="component" value="Chromosome"/>
</dbReference>
<dbReference type="GO" id="GO:0005524">
    <property type="term" value="F:ATP binding"/>
    <property type="evidence" value="ECO:0007669"/>
    <property type="project" value="UniProtKB-KW"/>
</dbReference>
<dbReference type="InterPro" id="IPR047661">
    <property type="entry name" value="IstB"/>
</dbReference>
<dbReference type="KEGG" id="lpil:LIP_2898"/>
<gene>
    <name evidence="5" type="ORF">LIP_2898</name>
</gene>
<name>A0A0K2SP09_LIMPI</name>
<evidence type="ECO:0000256" key="3">
    <source>
        <dbReference type="ARBA" id="ARBA00022840"/>
    </source>
</evidence>
<organism evidence="5 6">
    <name type="scientific">Limnochorda pilosa</name>
    <dbReference type="NCBI Taxonomy" id="1555112"/>
    <lineage>
        <taxon>Bacteria</taxon>
        <taxon>Bacillati</taxon>
        <taxon>Bacillota</taxon>
        <taxon>Limnochordia</taxon>
        <taxon>Limnochordales</taxon>
        <taxon>Limnochordaceae</taxon>
        <taxon>Limnochorda</taxon>
    </lineage>
</organism>
<dbReference type="PIRSF" id="PIRSF003073">
    <property type="entry name" value="DNAC_TnpB_IstB"/>
    <property type="match status" value="1"/>
</dbReference>
<comment type="similarity">
    <text evidence="1">Belongs to the IS21/IS1162 putative ATP-binding protein family.</text>
</comment>
<dbReference type="CDD" id="cd00009">
    <property type="entry name" value="AAA"/>
    <property type="match status" value="1"/>
</dbReference>
<dbReference type="InterPro" id="IPR003593">
    <property type="entry name" value="AAA+_ATPase"/>
</dbReference>
<accession>A0A0K2SP09</accession>
<sequence>MSDLEMAAAQAYLKELRLPAFARMLPETLREAEAQGRPFLEVLRVLLEGELSQRQINQGRRRVREARFPYTKGLEEFDFTANPNLKKPQILSLARGEYLAKRQNVILLGNSGTGKTHLAIALGREACRQGHRVRFYTASGLVNELLAAQAELSLTKLEKRWLKYELVIVDELGYIPFSKQGAELLFQFLSLRYERGSLLITTNLDFDRWIEVFGDAQMTTALLDRLTHRAVILVTNGESYRFRESMRVKESEAAG</sequence>
<dbReference type="EMBL" id="AP014924">
    <property type="protein sequence ID" value="BAS28727.1"/>
    <property type="molecule type" value="Genomic_DNA"/>
</dbReference>
<protein>
    <submittedName>
        <fullName evidence="5">ATPase AAA</fullName>
    </submittedName>
</protein>
<proteinExistence type="inferred from homology"/>
<evidence type="ECO:0000259" key="4">
    <source>
        <dbReference type="SMART" id="SM00382"/>
    </source>
</evidence>
<dbReference type="STRING" id="1555112.LIP_2898"/>
<evidence type="ECO:0000313" key="6">
    <source>
        <dbReference type="Proteomes" id="UP000065807"/>
    </source>
</evidence>
<dbReference type="PANTHER" id="PTHR30050">
    <property type="entry name" value="CHROMOSOMAL REPLICATION INITIATOR PROTEIN DNAA"/>
    <property type="match status" value="1"/>
</dbReference>
<keyword evidence="2" id="KW-0547">Nucleotide-binding</keyword>
<dbReference type="NCBIfam" id="NF038214">
    <property type="entry name" value="IS21_help_AAA"/>
    <property type="match status" value="1"/>
</dbReference>
<dbReference type="SUPFAM" id="SSF52540">
    <property type="entry name" value="P-loop containing nucleoside triphosphate hydrolases"/>
    <property type="match status" value="1"/>
</dbReference>
<dbReference type="SMART" id="SM00382">
    <property type="entry name" value="AAA"/>
    <property type="match status" value="1"/>
</dbReference>
<evidence type="ECO:0000256" key="1">
    <source>
        <dbReference type="ARBA" id="ARBA00008059"/>
    </source>
</evidence>
<reference evidence="6" key="1">
    <citation type="submission" date="2015-07" db="EMBL/GenBank/DDBJ databases">
        <title>Complete genome sequence and phylogenetic analysis of Limnochorda pilosa.</title>
        <authorList>
            <person name="Watanabe M."/>
            <person name="Kojima H."/>
            <person name="Fukui M."/>
        </authorList>
    </citation>
    <scope>NUCLEOTIDE SEQUENCE [LARGE SCALE GENOMIC DNA]</scope>
    <source>
        <strain evidence="6">HC45</strain>
    </source>
</reference>
<keyword evidence="6" id="KW-1185">Reference proteome</keyword>
<evidence type="ECO:0000313" key="5">
    <source>
        <dbReference type="EMBL" id="BAS28727.1"/>
    </source>
</evidence>
<reference evidence="6" key="2">
    <citation type="journal article" date="2016" name="Int. J. Syst. Evol. Microbiol.">
        <title>Complete genome sequence and cell structure of Limnochorda pilosa, a Gram-negative spore-former within the phylum Firmicutes.</title>
        <authorList>
            <person name="Watanabe M."/>
            <person name="Kojima H."/>
            <person name="Fukui M."/>
        </authorList>
    </citation>
    <scope>NUCLEOTIDE SEQUENCE [LARGE SCALE GENOMIC DNA]</scope>
    <source>
        <strain evidence="6">HC45</strain>
    </source>
</reference>
<dbReference type="Gene3D" id="3.40.50.300">
    <property type="entry name" value="P-loop containing nucleotide triphosphate hydrolases"/>
    <property type="match status" value="1"/>
</dbReference>
<dbReference type="InterPro" id="IPR027417">
    <property type="entry name" value="P-loop_NTPase"/>
</dbReference>
<dbReference type="InterPro" id="IPR028350">
    <property type="entry name" value="DNAC/IstB-like"/>
</dbReference>
<evidence type="ECO:0000256" key="2">
    <source>
        <dbReference type="ARBA" id="ARBA00022741"/>
    </source>
</evidence>
<dbReference type="Pfam" id="PF01695">
    <property type="entry name" value="IstB_IS21"/>
    <property type="match status" value="1"/>
</dbReference>
<dbReference type="GO" id="GO:0006260">
    <property type="term" value="P:DNA replication"/>
    <property type="evidence" value="ECO:0007669"/>
    <property type="project" value="TreeGrafter"/>
</dbReference>
<dbReference type="InterPro" id="IPR002611">
    <property type="entry name" value="IstB_ATP-bd"/>
</dbReference>
<dbReference type="PANTHER" id="PTHR30050:SF4">
    <property type="entry name" value="ATP-BINDING PROTEIN RV3427C IN INSERTION SEQUENCE-RELATED"/>
    <property type="match status" value="1"/>
</dbReference>
<keyword evidence="3" id="KW-0067">ATP-binding</keyword>
<dbReference type="AlphaFoldDB" id="A0A0K2SP09"/>